<evidence type="ECO:0000313" key="2">
    <source>
        <dbReference type="Proteomes" id="UP000224336"/>
    </source>
</evidence>
<gene>
    <name evidence="1" type="ORF">KTN4_358</name>
</gene>
<evidence type="ECO:0000313" key="1">
    <source>
        <dbReference type="EMBL" id="ANM45116.1"/>
    </source>
</evidence>
<proteinExistence type="predicted"/>
<dbReference type="EMBL" id="KU521356">
    <property type="protein sequence ID" value="ANM45116.1"/>
    <property type="molecule type" value="Genomic_DNA"/>
</dbReference>
<reference evidence="1 2" key="1">
    <citation type="journal article" date="2016" name="Sci. Rep.">
        <title>A proposed integrated approach for the preclinical evaluation of phage therapy in Pseudomonas infections.</title>
        <authorList>
            <person name="Danis-Wlodarczyk K."/>
            <person name="Vandenheuvel D."/>
            <person name="Jang H.B."/>
            <person name="Briers Y."/>
            <person name="Olszak T."/>
            <person name="Arabski M."/>
            <person name="Wasik S."/>
            <person name="Drabik M."/>
            <person name="Higgins G."/>
            <person name="Tyrrell J."/>
            <person name="Harvey B.J."/>
            <person name="Noben J.P."/>
            <person name="Lavigne R."/>
            <person name="Drulis-Kawa Z."/>
        </authorList>
    </citation>
    <scope>NUCLEOTIDE SEQUENCE [LARGE SCALE GENOMIC DNA]</scope>
</reference>
<sequence>MNNTNQFVKTIVDYQAILDALIYKTNENWNKYGMHYHLNDVSHITIRDHRTVGFFIGRQSGSTTALMEFSKRYPGECLAVFTDERIRRGAQDKLSKTPDNIIPYLTTFKLRSYIHKSGLSTIQKDFNENLLSDIRYILVDNASYNLNLRGITDKEFNQWVADTFGTSVIVVRFS</sequence>
<organism evidence="1 2">
    <name type="scientific">Pseudomonas phage KTN4</name>
    <dbReference type="NCBI Taxonomy" id="1862701"/>
    <lineage>
        <taxon>Viruses</taxon>
        <taxon>Duplodnaviria</taxon>
        <taxon>Heunggongvirae</taxon>
        <taxon>Uroviricota</taxon>
        <taxon>Caudoviricetes</taxon>
        <taxon>Chimalliviridae</taxon>
        <taxon>Phikzvirus</taxon>
        <taxon>Phikzvirus phiKZ</taxon>
    </lineage>
</organism>
<accession>A0A192Y823</accession>
<name>A0A192Y823_9CAUD</name>
<dbReference type="Proteomes" id="UP000224336">
    <property type="component" value="Segment"/>
</dbReference>
<protein>
    <submittedName>
        <fullName evidence="1">Uncharacterized protein</fullName>
    </submittedName>
</protein>